<feature type="region of interest" description="Disordered" evidence="1">
    <location>
        <begin position="111"/>
        <end position="130"/>
    </location>
</feature>
<dbReference type="RefSeq" id="WP_369224532.1">
    <property type="nucleotide sequence ID" value="NZ_CP163441.1"/>
</dbReference>
<dbReference type="AlphaFoldDB" id="A0AB39QSQ1"/>
<sequence>MSRARPGAEGWLDDDRTWSVRYSWVTRSSTEEVAARVQALREGNETMGEPPRPAVAIRVLYAFAIQRSTDQLIEAAAKFHFYDAVNVLATAALWRSIGDAADLVCRQSERDGAAAPGGAGQGERQQPEPEIAEYRPSALSKGIVHDVARQRTALDVARFVRELRGRNKQDLVDATLTTFSEKRTLLDTALLYLGLRDEGCEEAAVDLLGRAVQRINTSGARQSDTTTPAGLNNLVAALRMLSPVEPVLENWIDARLADTDLVGPTRDTVAKLIAGSEHSPDALIEHVGKRLKYHNVAAVCRELAESAPERCEAVQNQAAAREELHELAEIISRWQKFETVAKTRVDLYSKVVARGVACAAGPRSPVEIETLVKELKNIDADPECWRLLWIAAAEHVDGRAGGELVRLQTKIERSRDMYRVARTVARRLTAGLLSGSVDPAVFADYVTAQQVQGNRGRIAADDACKELSDPSDPELAGVPMGGVVAETAVRLYGNGTDRAWGQEKAWDLLERCLENEQRITPADVVVITERLRASRVDGRRQRLLYRGTVGRWADAARREETILLLRGRGFEEEAEQVVESVH</sequence>
<reference evidence="2" key="1">
    <citation type="submission" date="2024-07" db="EMBL/GenBank/DDBJ databases">
        <authorList>
            <person name="Yu S.T."/>
        </authorList>
    </citation>
    <scope>NUCLEOTIDE SEQUENCE</scope>
    <source>
        <strain evidence="2">R39</strain>
    </source>
</reference>
<protein>
    <submittedName>
        <fullName evidence="2">Uncharacterized protein</fullName>
    </submittedName>
</protein>
<organism evidence="2">
    <name type="scientific">Streptomyces sp. R39</name>
    <dbReference type="NCBI Taxonomy" id="3238631"/>
    <lineage>
        <taxon>Bacteria</taxon>
        <taxon>Bacillati</taxon>
        <taxon>Actinomycetota</taxon>
        <taxon>Actinomycetes</taxon>
        <taxon>Kitasatosporales</taxon>
        <taxon>Streptomycetaceae</taxon>
        <taxon>Streptomyces</taxon>
    </lineage>
</organism>
<accession>A0AB39QSQ1</accession>
<gene>
    <name evidence="2" type="ORF">AB5J52_27390</name>
</gene>
<evidence type="ECO:0000313" key="2">
    <source>
        <dbReference type="EMBL" id="XDQ45676.1"/>
    </source>
</evidence>
<dbReference type="EMBL" id="CP163441">
    <property type="protein sequence ID" value="XDQ45676.1"/>
    <property type="molecule type" value="Genomic_DNA"/>
</dbReference>
<proteinExistence type="predicted"/>
<name>A0AB39QSQ1_9ACTN</name>
<evidence type="ECO:0000256" key="1">
    <source>
        <dbReference type="SAM" id="MobiDB-lite"/>
    </source>
</evidence>